<comment type="caution">
    <text evidence="1">The sequence shown here is derived from an EMBL/GenBank/DDBJ whole genome shotgun (WGS) entry which is preliminary data.</text>
</comment>
<protein>
    <submittedName>
        <fullName evidence="1">Uncharacterized protein</fullName>
    </submittedName>
</protein>
<proteinExistence type="predicted"/>
<gene>
    <name evidence="1" type="ORF">BI308_25965</name>
</gene>
<sequence length="59" mass="6710">MTEITKSFGGIGELSAGNYFKSFFAIIAHYTGPKVCFGNIYTDTDLCEYIFFHEGKIEW</sequence>
<name>A0A1L9QA74_9CYAN</name>
<dbReference type="AlphaFoldDB" id="A0A1L9QA74"/>
<accession>A0A1L9QA74</accession>
<dbReference type="EMBL" id="MLAW01000124">
    <property type="protein sequence ID" value="OJJ10690.1"/>
    <property type="molecule type" value="Genomic_DNA"/>
</dbReference>
<dbReference type="Proteomes" id="UP000183940">
    <property type="component" value="Unassembled WGS sequence"/>
</dbReference>
<evidence type="ECO:0000313" key="2">
    <source>
        <dbReference type="Proteomes" id="UP000183940"/>
    </source>
</evidence>
<reference evidence="1" key="1">
    <citation type="submission" date="2016-10" db="EMBL/GenBank/DDBJ databases">
        <title>CRISPR-Cas defence system in Roseofilum reptotaenium: evidence of a bacteriophage-cyanobacterium arms race in the coral black band disease.</title>
        <authorList>
            <person name="Buerger P."/>
            <person name="Wood-Charlson E.M."/>
            <person name="Weynberg K.D."/>
            <person name="Willis B."/>
            <person name="Van Oppen M.J."/>
        </authorList>
    </citation>
    <scope>NUCLEOTIDE SEQUENCE [LARGE SCALE GENOMIC DNA]</scope>
    <source>
        <strain evidence="1">AO1-A</strain>
    </source>
</reference>
<keyword evidence="2" id="KW-1185">Reference proteome</keyword>
<evidence type="ECO:0000313" key="1">
    <source>
        <dbReference type="EMBL" id="OJJ10690.1"/>
    </source>
</evidence>
<organism evidence="1 2">
    <name type="scientific">Roseofilum reptotaenium AO1-A</name>
    <dbReference type="NCBI Taxonomy" id="1925591"/>
    <lineage>
        <taxon>Bacteria</taxon>
        <taxon>Bacillati</taxon>
        <taxon>Cyanobacteriota</taxon>
        <taxon>Cyanophyceae</taxon>
        <taxon>Desertifilales</taxon>
        <taxon>Desertifilaceae</taxon>
        <taxon>Roseofilum</taxon>
    </lineage>
</organism>